<feature type="domain" description="PknH-like extracellular" evidence="1">
    <location>
        <begin position="6"/>
        <end position="125"/>
    </location>
</feature>
<dbReference type="EMBL" id="CSAJ01000746">
    <property type="protein sequence ID" value="COX15470.1"/>
    <property type="molecule type" value="Genomic_DNA"/>
</dbReference>
<dbReference type="Proteomes" id="UP000049023">
    <property type="component" value="Unassembled WGS sequence"/>
</dbReference>
<accession>A0A655JLT9</accession>
<proteinExistence type="predicted"/>
<evidence type="ECO:0000313" key="4">
    <source>
        <dbReference type="Proteomes" id="UP000044938"/>
    </source>
</evidence>
<evidence type="ECO:0000313" key="2">
    <source>
        <dbReference type="EMBL" id="CKS51388.1"/>
    </source>
</evidence>
<reference evidence="4 5" key="1">
    <citation type="submission" date="2015-03" db="EMBL/GenBank/DDBJ databases">
        <authorList>
            <consortium name="Pathogen Informatics"/>
        </authorList>
    </citation>
    <scope>NUCLEOTIDE SEQUENCE [LARGE SCALE GENOMIC DNA]</scope>
    <source>
        <strain evidence="2 5">Bir 187</strain>
        <strain evidence="3 4">M09401471</strain>
    </source>
</reference>
<keyword evidence="3" id="KW-0449">Lipoprotein</keyword>
<sequence length="130" mass="13519">MKVDDVDEGVVALPSAAAADDLFARFSAQWKECDGTTLTVPASAFGQRSITDVRVADSVVAATVSLRRGTHSILASVPQARAVGVRGNCVVEVAVTFFGITHPSDQGSADISTSAVDIAHAMMDRISELS</sequence>
<evidence type="ECO:0000313" key="5">
    <source>
        <dbReference type="Proteomes" id="UP000049023"/>
    </source>
</evidence>
<evidence type="ECO:0000259" key="1">
    <source>
        <dbReference type="Pfam" id="PF14032"/>
    </source>
</evidence>
<dbReference type="AlphaFoldDB" id="A0A655JLT9"/>
<dbReference type="InterPro" id="IPR038232">
    <property type="entry name" value="PknH-like_Extracell_sf"/>
</dbReference>
<dbReference type="InterPro" id="IPR026954">
    <property type="entry name" value="PknH-like_Extracell"/>
</dbReference>
<dbReference type="Proteomes" id="UP000044938">
    <property type="component" value="Unassembled WGS sequence"/>
</dbReference>
<evidence type="ECO:0000313" key="3">
    <source>
        <dbReference type="EMBL" id="COX15470.1"/>
    </source>
</evidence>
<dbReference type="Gene3D" id="3.40.1000.70">
    <property type="entry name" value="PknH-like extracellular domain"/>
    <property type="match status" value="1"/>
</dbReference>
<gene>
    <name evidence="3" type="primary">lppR</name>
    <name evidence="3" type="ORF">ERS007720_04001</name>
    <name evidence="2" type="ORF">ERS027661_03180</name>
</gene>
<name>A0A655JLT9_MYCTX</name>
<dbReference type="Pfam" id="PF14032">
    <property type="entry name" value="PknH_C"/>
    <property type="match status" value="1"/>
</dbReference>
<dbReference type="EMBL" id="CNFU01000790">
    <property type="protein sequence ID" value="CKS51388.1"/>
    <property type="molecule type" value="Genomic_DNA"/>
</dbReference>
<protein>
    <submittedName>
        <fullName evidence="3">Lipoprotein LppR</fullName>
    </submittedName>
</protein>
<organism evidence="3 4">
    <name type="scientific">Mycobacterium tuberculosis</name>
    <dbReference type="NCBI Taxonomy" id="1773"/>
    <lineage>
        <taxon>Bacteria</taxon>
        <taxon>Bacillati</taxon>
        <taxon>Actinomycetota</taxon>
        <taxon>Actinomycetes</taxon>
        <taxon>Mycobacteriales</taxon>
        <taxon>Mycobacteriaceae</taxon>
        <taxon>Mycobacterium</taxon>
        <taxon>Mycobacterium tuberculosis complex</taxon>
    </lineage>
</organism>